<keyword evidence="3 9" id="KW-0132">Cell division</keyword>
<dbReference type="EMBL" id="DSVL01000150">
    <property type="protein sequence ID" value="HFH28840.1"/>
    <property type="molecule type" value="Genomic_DNA"/>
</dbReference>
<keyword evidence="6 9" id="KW-0238">DNA-binding</keyword>
<protein>
    <recommendedName>
        <fullName evidence="9">Tyrosine recombinase XerC</fullName>
    </recommendedName>
</protein>
<evidence type="ECO:0000256" key="9">
    <source>
        <dbReference type="HAMAP-Rule" id="MF_01808"/>
    </source>
</evidence>
<accession>A0A7C3I0L4</accession>
<organism evidence="12">
    <name type="scientific">Gracilinema caldarium</name>
    <dbReference type="NCBI Taxonomy" id="215591"/>
    <lineage>
        <taxon>Bacteria</taxon>
        <taxon>Pseudomonadati</taxon>
        <taxon>Spirochaetota</taxon>
        <taxon>Spirochaetia</taxon>
        <taxon>Spirochaetales</taxon>
        <taxon>Breznakiellaceae</taxon>
        <taxon>Gracilinema</taxon>
    </lineage>
</organism>
<evidence type="ECO:0000259" key="10">
    <source>
        <dbReference type="PROSITE" id="PS51898"/>
    </source>
</evidence>
<feature type="domain" description="Core-binding (CB)" evidence="11">
    <location>
        <begin position="1"/>
        <end position="87"/>
    </location>
</feature>
<comment type="subcellular location">
    <subcellularLocation>
        <location evidence="1 9">Cytoplasm</location>
    </subcellularLocation>
</comment>
<comment type="subunit">
    <text evidence="9">Forms a cyclic heterotetrameric complex composed of two molecules of XerC and two molecules of XerD.</text>
</comment>
<keyword evidence="2 9" id="KW-0963">Cytoplasm</keyword>
<dbReference type="PROSITE" id="PS51900">
    <property type="entry name" value="CB"/>
    <property type="match status" value="1"/>
</dbReference>
<feature type="active site" evidence="9">
    <location>
        <position position="244"/>
    </location>
</feature>
<keyword evidence="8 9" id="KW-0131">Cell cycle</keyword>
<dbReference type="PANTHER" id="PTHR30349">
    <property type="entry name" value="PHAGE INTEGRASE-RELATED"/>
    <property type="match status" value="1"/>
</dbReference>
<feature type="active site" description="O-(3'-phospho-DNA)-tyrosine intermediate" evidence="9">
    <location>
        <position position="276"/>
    </location>
</feature>
<evidence type="ECO:0000313" key="12">
    <source>
        <dbReference type="EMBL" id="HFH28840.1"/>
    </source>
</evidence>
<comment type="similarity">
    <text evidence="9">Belongs to the 'phage' integrase family. XerC subfamily.</text>
</comment>
<dbReference type="SUPFAM" id="SSF47823">
    <property type="entry name" value="lambda integrase-like, N-terminal domain"/>
    <property type="match status" value="1"/>
</dbReference>
<name>A0A7C3I0L4_9SPIR</name>
<dbReference type="InterPro" id="IPR010998">
    <property type="entry name" value="Integrase_recombinase_N"/>
</dbReference>
<dbReference type="GO" id="GO:0051301">
    <property type="term" value="P:cell division"/>
    <property type="evidence" value="ECO:0007669"/>
    <property type="project" value="UniProtKB-KW"/>
</dbReference>
<evidence type="ECO:0000256" key="6">
    <source>
        <dbReference type="ARBA" id="ARBA00023125"/>
    </source>
</evidence>
<feature type="active site" evidence="9">
    <location>
        <position position="241"/>
    </location>
</feature>
<dbReference type="Pfam" id="PF00589">
    <property type="entry name" value="Phage_integrase"/>
    <property type="match status" value="1"/>
</dbReference>
<dbReference type="PANTHER" id="PTHR30349:SF81">
    <property type="entry name" value="TYROSINE RECOMBINASE XERC"/>
    <property type="match status" value="1"/>
</dbReference>
<dbReference type="CDD" id="cd00798">
    <property type="entry name" value="INT_XerDC_C"/>
    <property type="match status" value="1"/>
</dbReference>
<evidence type="ECO:0000256" key="2">
    <source>
        <dbReference type="ARBA" id="ARBA00022490"/>
    </source>
</evidence>
<dbReference type="InterPro" id="IPR004107">
    <property type="entry name" value="Integrase_SAM-like_N"/>
</dbReference>
<evidence type="ECO:0000259" key="11">
    <source>
        <dbReference type="PROSITE" id="PS51900"/>
    </source>
</evidence>
<dbReference type="GO" id="GO:0003677">
    <property type="term" value="F:DNA binding"/>
    <property type="evidence" value="ECO:0007669"/>
    <property type="project" value="UniProtKB-UniRule"/>
</dbReference>
<evidence type="ECO:0000256" key="8">
    <source>
        <dbReference type="ARBA" id="ARBA00023306"/>
    </source>
</evidence>
<feature type="active site" evidence="9">
    <location>
        <position position="148"/>
    </location>
</feature>
<dbReference type="Pfam" id="PF02899">
    <property type="entry name" value="Phage_int_SAM_1"/>
    <property type="match status" value="1"/>
</dbReference>
<dbReference type="NCBIfam" id="NF001399">
    <property type="entry name" value="PRK00283.1"/>
    <property type="match status" value="1"/>
</dbReference>
<reference evidence="12" key="1">
    <citation type="journal article" date="2020" name="mSystems">
        <title>Genome- and Community-Level Interaction Insights into Carbon Utilization and Element Cycling Functions of Hydrothermarchaeota in Hydrothermal Sediment.</title>
        <authorList>
            <person name="Zhou Z."/>
            <person name="Liu Y."/>
            <person name="Xu W."/>
            <person name="Pan J."/>
            <person name="Luo Z.H."/>
            <person name="Li M."/>
        </authorList>
    </citation>
    <scope>NUCLEOTIDE SEQUENCE [LARGE SCALE GENOMIC DNA]</scope>
    <source>
        <strain evidence="12">SpSt-503</strain>
    </source>
</reference>
<keyword evidence="4 9" id="KW-0159">Chromosome partition</keyword>
<dbReference type="Gene3D" id="1.10.443.10">
    <property type="entry name" value="Intergrase catalytic core"/>
    <property type="match status" value="1"/>
</dbReference>
<keyword evidence="5 9" id="KW-0229">DNA integration</keyword>
<dbReference type="SUPFAM" id="SSF56349">
    <property type="entry name" value="DNA breaking-rejoining enzymes"/>
    <property type="match status" value="1"/>
</dbReference>
<evidence type="ECO:0000256" key="3">
    <source>
        <dbReference type="ARBA" id="ARBA00022618"/>
    </source>
</evidence>
<dbReference type="InterPro" id="IPR013762">
    <property type="entry name" value="Integrase-like_cat_sf"/>
</dbReference>
<dbReference type="InterPro" id="IPR002104">
    <property type="entry name" value="Integrase_catalytic"/>
</dbReference>
<feature type="active site" evidence="9">
    <location>
        <position position="172"/>
    </location>
</feature>
<dbReference type="GO" id="GO:0005737">
    <property type="term" value="C:cytoplasm"/>
    <property type="evidence" value="ECO:0007669"/>
    <property type="project" value="UniProtKB-SubCell"/>
</dbReference>
<dbReference type="Gene3D" id="1.10.150.130">
    <property type="match status" value="1"/>
</dbReference>
<feature type="active site" evidence="9">
    <location>
        <position position="267"/>
    </location>
</feature>
<evidence type="ECO:0000256" key="4">
    <source>
        <dbReference type="ARBA" id="ARBA00022829"/>
    </source>
</evidence>
<comment type="caution">
    <text evidence="12">The sequence shown here is derived from an EMBL/GenBank/DDBJ whole genome shotgun (WGS) entry which is preliminary data.</text>
</comment>
<evidence type="ECO:0000256" key="5">
    <source>
        <dbReference type="ARBA" id="ARBA00022908"/>
    </source>
</evidence>
<gene>
    <name evidence="9" type="primary">xerC</name>
    <name evidence="12" type="ORF">ENS59_04925</name>
</gene>
<dbReference type="GO" id="GO:0007059">
    <property type="term" value="P:chromosome segregation"/>
    <property type="evidence" value="ECO:0007669"/>
    <property type="project" value="UniProtKB-UniRule"/>
</dbReference>
<dbReference type="AlphaFoldDB" id="A0A7C3I0L4"/>
<evidence type="ECO:0000256" key="1">
    <source>
        <dbReference type="ARBA" id="ARBA00004496"/>
    </source>
</evidence>
<dbReference type="GO" id="GO:0009037">
    <property type="term" value="F:tyrosine-based site-specific recombinase activity"/>
    <property type="evidence" value="ECO:0007669"/>
    <property type="project" value="UniProtKB-UniRule"/>
</dbReference>
<dbReference type="InterPro" id="IPR023009">
    <property type="entry name" value="Tyrosine_recombinase_XerC/XerD"/>
</dbReference>
<sequence length="300" mass="34284">MEAARLLSAYHSRLLAIEHRSPLTAETYEAEIGRLLEWAVHEQQNVLALDAQVLQRYLEYRRDVQSLDSRSVAKAISALRSFFRFLLDQGLRQDNPASLLESPRKPQRIPKVLTRETVDSLLSSIPLDNPRGIRDRALFELVYSCGLRISEAVRLDLQDLFFSESLIRVVGKGNKERLIPFGAEAETWLKRYIAEARPLLARHIKSRALFISRRGKRLSRKGIWKNYAQLASALGISSKVHVLRHSFATELLAGGADLRSVQELLGHADLTTTQIYTHVDNAVLREQHRRFVPRLRGYTE</sequence>
<comment type="function">
    <text evidence="9">Site-specific tyrosine recombinase, which acts by catalyzing the cutting and rejoining of the recombining DNA molecules. The XerC-XerD complex is essential to convert dimers of the bacterial chromosome into monomers to permit their segregation at cell division. It also contributes to the segregational stability of plasmids.</text>
</comment>
<dbReference type="InterPro" id="IPR050090">
    <property type="entry name" value="Tyrosine_recombinase_XerCD"/>
</dbReference>
<proteinExistence type="inferred from homology"/>
<dbReference type="GO" id="GO:0006313">
    <property type="term" value="P:DNA transposition"/>
    <property type="evidence" value="ECO:0007669"/>
    <property type="project" value="UniProtKB-UniRule"/>
</dbReference>
<feature type="domain" description="Tyr recombinase" evidence="10">
    <location>
        <begin position="108"/>
        <end position="289"/>
    </location>
</feature>
<dbReference type="HAMAP" id="MF_01808">
    <property type="entry name" value="Recomb_XerC_XerD"/>
    <property type="match status" value="1"/>
</dbReference>
<keyword evidence="7 9" id="KW-0233">DNA recombination</keyword>
<dbReference type="InterPro" id="IPR011010">
    <property type="entry name" value="DNA_brk_join_enz"/>
</dbReference>
<dbReference type="PROSITE" id="PS51898">
    <property type="entry name" value="TYR_RECOMBINASE"/>
    <property type="match status" value="1"/>
</dbReference>
<evidence type="ECO:0000256" key="7">
    <source>
        <dbReference type="ARBA" id="ARBA00023172"/>
    </source>
</evidence>
<dbReference type="InterPro" id="IPR044068">
    <property type="entry name" value="CB"/>
</dbReference>